<protein>
    <recommendedName>
        <fullName evidence="1">Glucosamine 6-phosphate N-acetyltransferase</fullName>
        <ecNumber evidence="1">2.3.1.4</ecNumber>
    </recommendedName>
</protein>
<name>I0YSY4_COCSC</name>
<comment type="subunit">
    <text evidence="1">Homodimer.</text>
</comment>
<dbReference type="PROSITE" id="PS51186">
    <property type="entry name" value="GNAT"/>
    <property type="match status" value="1"/>
</dbReference>
<dbReference type="RefSeq" id="XP_005646047.1">
    <property type="nucleotide sequence ID" value="XM_005645990.1"/>
</dbReference>
<dbReference type="UniPathway" id="UPA00113">
    <property type="reaction ID" value="UER00529"/>
</dbReference>
<comment type="similarity">
    <text evidence="1">Belongs to the acetyltransferase family. GNA1 subfamily.</text>
</comment>
<keyword evidence="4" id="KW-1185">Reference proteome</keyword>
<dbReference type="SUPFAM" id="SSF55729">
    <property type="entry name" value="Acyl-CoA N-acyltransferases (Nat)"/>
    <property type="match status" value="1"/>
</dbReference>
<comment type="caution">
    <text evidence="3">The sequence shown here is derived from an EMBL/GenBank/DDBJ whole genome shotgun (WGS) entry which is preliminary data.</text>
</comment>
<dbReference type="EC" id="2.3.1.4" evidence="1"/>
<evidence type="ECO:0000256" key="1">
    <source>
        <dbReference type="RuleBase" id="RU365086"/>
    </source>
</evidence>
<organism evidence="3 4">
    <name type="scientific">Coccomyxa subellipsoidea (strain C-169)</name>
    <name type="common">Green microalga</name>
    <dbReference type="NCBI Taxonomy" id="574566"/>
    <lineage>
        <taxon>Eukaryota</taxon>
        <taxon>Viridiplantae</taxon>
        <taxon>Chlorophyta</taxon>
        <taxon>core chlorophytes</taxon>
        <taxon>Trebouxiophyceae</taxon>
        <taxon>Trebouxiophyceae incertae sedis</taxon>
        <taxon>Coccomyxaceae</taxon>
        <taxon>Coccomyxa</taxon>
        <taxon>Coccomyxa subellipsoidea</taxon>
    </lineage>
</organism>
<dbReference type="eggNOG" id="KOG3396">
    <property type="taxonomic scope" value="Eukaryota"/>
</dbReference>
<dbReference type="OrthoDB" id="10039976at2759"/>
<dbReference type="PANTHER" id="PTHR13355">
    <property type="entry name" value="GLUCOSAMINE 6-PHOSPHATE N-ACETYLTRANSFERASE"/>
    <property type="match status" value="1"/>
</dbReference>
<comment type="pathway">
    <text evidence="1">Nucleotide-sugar biosynthesis; UDP-N-acetyl-alpha-D-glucosamine biosynthesis; N-acetyl-alpha-D-glucosamine 1-phosphate from alpha-D-glucosamine 6-phosphate (route I): step 1/2.</text>
</comment>
<sequence length="140" mass="15160">GFPDILSQLTTVGEVSQEAFTGMHLLGLLCLDTDNAVASCADPEKGKIVATASLLIERKFIRSCGKAGHIEDVVVDQTYRGKRLGQRVIEALLVAAREAGCYKLILDCAEENAAFYEKCGLTSKEIQMVRYFSILSSLAA</sequence>
<accession>I0YSY4</accession>
<dbReference type="Proteomes" id="UP000007264">
    <property type="component" value="Unassembled WGS sequence"/>
</dbReference>
<dbReference type="EMBL" id="AGSI01000012">
    <property type="protein sequence ID" value="EIE21503.1"/>
    <property type="molecule type" value="Genomic_DNA"/>
</dbReference>
<dbReference type="KEGG" id="csl:COCSUDRAFT_17540"/>
<dbReference type="InterPro" id="IPR000182">
    <property type="entry name" value="GNAT_dom"/>
</dbReference>
<gene>
    <name evidence="3" type="ORF">COCSUDRAFT_17540</name>
</gene>
<dbReference type="Pfam" id="PF00583">
    <property type="entry name" value="Acetyltransf_1"/>
    <property type="match status" value="1"/>
</dbReference>
<dbReference type="PANTHER" id="PTHR13355:SF11">
    <property type="entry name" value="GLUCOSAMINE 6-PHOSPHATE N-ACETYLTRANSFERASE"/>
    <property type="match status" value="1"/>
</dbReference>
<comment type="catalytic activity">
    <reaction evidence="1">
        <text>D-glucosamine 6-phosphate + acetyl-CoA = N-acetyl-D-glucosamine 6-phosphate + CoA + H(+)</text>
        <dbReference type="Rhea" id="RHEA:10292"/>
        <dbReference type="ChEBI" id="CHEBI:15378"/>
        <dbReference type="ChEBI" id="CHEBI:57287"/>
        <dbReference type="ChEBI" id="CHEBI:57288"/>
        <dbReference type="ChEBI" id="CHEBI:57513"/>
        <dbReference type="ChEBI" id="CHEBI:58725"/>
        <dbReference type="EC" id="2.3.1.4"/>
    </reaction>
</comment>
<dbReference type="GO" id="GO:0004343">
    <property type="term" value="F:glucosamine 6-phosphate N-acetyltransferase activity"/>
    <property type="evidence" value="ECO:0007669"/>
    <property type="project" value="UniProtKB-UniRule"/>
</dbReference>
<evidence type="ECO:0000313" key="3">
    <source>
        <dbReference type="EMBL" id="EIE21503.1"/>
    </source>
</evidence>
<dbReference type="GO" id="GO:0006048">
    <property type="term" value="P:UDP-N-acetylglucosamine biosynthetic process"/>
    <property type="evidence" value="ECO:0007669"/>
    <property type="project" value="UniProtKB-UniRule"/>
</dbReference>
<feature type="non-terminal residue" evidence="3">
    <location>
        <position position="1"/>
    </location>
</feature>
<reference evidence="3 4" key="1">
    <citation type="journal article" date="2012" name="Genome Biol.">
        <title>The genome of the polar eukaryotic microalga coccomyxa subellipsoidea reveals traits of cold adaptation.</title>
        <authorList>
            <person name="Blanc G."/>
            <person name="Agarkova I."/>
            <person name="Grimwood J."/>
            <person name="Kuo A."/>
            <person name="Brueggeman A."/>
            <person name="Dunigan D."/>
            <person name="Gurnon J."/>
            <person name="Ladunga I."/>
            <person name="Lindquist E."/>
            <person name="Lucas S."/>
            <person name="Pangilinan J."/>
            <person name="Proschold T."/>
            <person name="Salamov A."/>
            <person name="Schmutz J."/>
            <person name="Weeks D."/>
            <person name="Yamada T."/>
            <person name="Claverie J.M."/>
            <person name="Grigoriev I."/>
            <person name="Van Etten J."/>
            <person name="Lomsadze A."/>
            <person name="Borodovsky M."/>
        </authorList>
    </citation>
    <scope>NUCLEOTIDE SEQUENCE [LARGE SCALE GENOMIC DNA]</scope>
    <source>
        <strain evidence="3 4">C-169</strain>
    </source>
</reference>
<evidence type="ECO:0000313" key="4">
    <source>
        <dbReference type="Proteomes" id="UP000007264"/>
    </source>
</evidence>
<dbReference type="InterPro" id="IPR016181">
    <property type="entry name" value="Acyl_CoA_acyltransferase"/>
</dbReference>
<keyword evidence="1" id="KW-0808">Transferase</keyword>
<dbReference type="Gene3D" id="3.40.630.30">
    <property type="match status" value="1"/>
</dbReference>
<keyword evidence="1" id="KW-0012">Acyltransferase</keyword>
<evidence type="ECO:0000259" key="2">
    <source>
        <dbReference type="PROSITE" id="PS51186"/>
    </source>
</evidence>
<dbReference type="GeneID" id="17039487"/>
<dbReference type="InterPro" id="IPR039143">
    <property type="entry name" value="GNPNAT1-like"/>
</dbReference>
<dbReference type="CDD" id="cd04301">
    <property type="entry name" value="NAT_SF"/>
    <property type="match status" value="1"/>
</dbReference>
<proteinExistence type="inferred from homology"/>
<feature type="domain" description="N-acetyltransferase" evidence="2">
    <location>
        <begin position="1"/>
        <end position="140"/>
    </location>
</feature>
<dbReference type="AlphaFoldDB" id="I0YSY4"/>
<dbReference type="STRING" id="574566.I0YSY4"/>